<evidence type="ECO:0000256" key="1">
    <source>
        <dbReference type="SAM" id="Phobius"/>
    </source>
</evidence>
<proteinExistence type="predicted"/>
<keyword evidence="1" id="KW-0812">Transmembrane</keyword>
<organism evidence="2 3">
    <name type="scientific">Methylococcus capsulatus</name>
    <dbReference type="NCBI Taxonomy" id="414"/>
    <lineage>
        <taxon>Bacteria</taxon>
        <taxon>Pseudomonadati</taxon>
        <taxon>Pseudomonadota</taxon>
        <taxon>Gammaproteobacteria</taxon>
        <taxon>Methylococcales</taxon>
        <taxon>Methylococcaceae</taxon>
        <taxon>Methylococcus</taxon>
    </lineage>
</organism>
<reference evidence="2" key="1">
    <citation type="submission" date="2023-03" db="EMBL/GenBank/DDBJ databases">
        <authorList>
            <person name="Pearce D."/>
        </authorList>
    </citation>
    <scope>NUCLEOTIDE SEQUENCE</scope>
    <source>
        <strain evidence="2">Mc</strain>
    </source>
</reference>
<feature type="transmembrane region" description="Helical" evidence="1">
    <location>
        <begin position="6"/>
        <end position="32"/>
    </location>
</feature>
<evidence type="ECO:0000313" key="3">
    <source>
        <dbReference type="Proteomes" id="UP001158598"/>
    </source>
</evidence>
<dbReference type="EMBL" id="OX458332">
    <property type="protein sequence ID" value="CAI8733298.1"/>
    <property type="molecule type" value="Genomic_DNA"/>
</dbReference>
<dbReference type="Proteomes" id="UP001158598">
    <property type="component" value="Chromosome"/>
</dbReference>
<protein>
    <submittedName>
        <fullName evidence="2">Uncharacterized protein</fullName>
    </submittedName>
</protein>
<gene>
    <name evidence="2" type="ORF">MCNOR_0323</name>
</gene>
<evidence type="ECO:0000313" key="2">
    <source>
        <dbReference type="EMBL" id="CAI8733298.1"/>
    </source>
</evidence>
<sequence>MPFPLLYLLSVIFPPSLSVWPAAFPVMGLLMASSLKVRRLF</sequence>
<keyword evidence="1" id="KW-0472">Membrane</keyword>
<name>A0AA35UMT7_METCP</name>
<accession>A0AA35UMT7</accession>
<keyword evidence="1" id="KW-1133">Transmembrane helix</keyword>
<dbReference type="AlphaFoldDB" id="A0AA35UMT7"/>